<dbReference type="AlphaFoldDB" id="B4VPJ2"/>
<protein>
    <submittedName>
        <fullName evidence="1">Uncharacterized protein</fullName>
    </submittedName>
</protein>
<evidence type="ECO:0000313" key="1">
    <source>
        <dbReference type="EMBL" id="EDX76230.1"/>
    </source>
</evidence>
<sequence length="42" mass="4978">MAYFYGNRHREHSQRTQRLGFEIIDSPRSQLLTGVGTTHFRL</sequence>
<reference evidence="1 2" key="1">
    <citation type="submission" date="2008-07" db="EMBL/GenBank/DDBJ databases">
        <authorList>
            <person name="Tandeau de Marsac N."/>
            <person name="Ferriera S."/>
            <person name="Johnson J."/>
            <person name="Kravitz S."/>
            <person name="Beeson K."/>
            <person name="Sutton G."/>
            <person name="Rogers Y.-H."/>
            <person name="Friedman R."/>
            <person name="Frazier M."/>
            <person name="Venter J.C."/>
        </authorList>
    </citation>
    <scope>NUCLEOTIDE SEQUENCE [LARGE SCALE GENOMIC DNA]</scope>
    <source>
        <strain evidence="1 2">PCC 7420</strain>
    </source>
</reference>
<proteinExistence type="predicted"/>
<accession>B4VPJ2</accession>
<dbReference type="Proteomes" id="UP000003835">
    <property type="component" value="Unassembled WGS sequence"/>
</dbReference>
<dbReference type="EMBL" id="DS989847">
    <property type="protein sequence ID" value="EDX76230.1"/>
    <property type="molecule type" value="Genomic_DNA"/>
</dbReference>
<keyword evidence="2" id="KW-1185">Reference proteome</keyword>
<evidence type="ECO:0000313" key="2">
    <source>
        <dbReference type="Proteomes" id="UP000003835"/>
    </source>
</evidence>
<dbReference type="HOGENOM" id="CLU_3249982_0_0_3"/>
<organism evidence="1 2">
    <name type="scientific">Coleofasciculus chthonoplastes PCC 7420</name>
    <dbReference type="NCBI Taxonomy" id="118168"/>
    <lineage>
        <taxon>Bacteria</taxon>
        <taxon>Bacillati</taxon>
        <taxon>Cyanobacteriota</taxon>
        <taxon>Cyanophyceae</taxon>
        <taxon>Coleofasciculales</taxon>
        <taxon>Coleofasciculaceae</taxon>
        <taxon>Coleofasciculus</taxon>
    </lineage>
</organism>
<name>B4VPJ2_9CYAN</name>
<gene>
    <name evidence="1" type="ORF">MC7420_5664</name>
</gene>